<reference evidence="1 2" key="1">
    <citation type="journal article" date="2014" name="Am. J. Bot.">
        <title>Genome assembly and annotation for red clover (Trifolium pratense; Fabaceae).</title>
        <authorList>
            <person name="Istvanek J."/>
            <person name="Jaros M."/>
            <person name="Krenek A."/>
            <person name="Repkova J."/>
        </authorList>
    </citation>
    <scope>NUCLEOTIDE SEQUENCE [LARGE SCALE GENOMIC DNA]</scope>
    <source>
        <strain evidence="2">cv. Tatra</strain>
        <tissue evidence="1">Young leaves</tissue>
    </source>
</reference>
<comment type="caution">
    <text evidence="1">The sequence shown here is derived from an EMBL/GenBank/DDBJ whole genome shotgun (WGS) entry which is preliminary data.</text>
</comment>
<dbReference type="STRING" id="57577.A0A2K3MT46"/>
<dbReference type="InterPro" id="IPR043502">
    <property type="entry name" value="DNA/RNA_pol_sf"/>
</dbReference>
<dbReference type="Proteomes" id="UP000236291">
    <property type="component" value="Unassembled WGS sequence"/>
</dbReference>
<dbReference type="PANTHER" id="PTHR11439">
    <property type="entry name" value="GAG-POL-RELATED RETROTRANSPOSON"/>
    <property type="match status" value="1"/>
</dbReference>
<proteinExistence type="predicted"/>
<name>A0A2K3MT46_TRIPR</name>
<dbReference type="AlphaFoldDB" id="A0A2K3MT46"/>
<evidence type="ECO:0000313" key="1">
    <source>
        <dbReference type="EMBL" id="PNX93894.1"/>
    </source>
</evidence>
<accession>A0A2K3MT46</accession>
<reference evidence="1 2" key="2">
    <citation type="journal article" date="2017" name="Front. Plant Sci.">
        <title>Gene Classification and Mining of Molecular Markers Useful in Red Clover (Trifolium pratense) Breeding.</title>
        <authorList>
            <person name="Istvanek J."/>
            <person name="Dluhosova J."/>
            <person name="Dluhos P."/>
            <person name="Patkova L."/>
            <person name="Nedelnik J."/>
            <person name="Repkova J."/>
        </authorList>
    </citation>
    <scope>NUCLEOTIDE SEQUENCE [LARGE SCALE GENOMIC DNA]</scope>
    <source>
        <strain evidence="2">cv. Tatra</strain>
        <tissue evidence="1">Young leaves</tissue>
    </source>
</reference>
<protein>
    <recommendedName>
        <fullName evidence="3">Copia protein</fullName>
    </recommendedName>
</protein>
<dbReference type="EMBL" id="ASHM01011939">
    <property type="protein sequence ID" value="PNX93894.1"/>
    <property type="molecule type" value="Genomic_DNA"/>
</dbReference>
<gene>
    <name evidence="1" type="ORF">L195_g017056</name>
</gene>
<dbReference type="SUPFAM" id="SSF56672">
    <property type="entry name" value="DNA/RNA polymerases"/>
    <property type="match status" value="1"/>
</dbReference>
<dbReference type="CDD" id="cd09272">
    <property type="entry name" value="RNase_HI_RT_Ty1"/>
    <property type="match status" value="1"/>
</dbReference>
<evidence type="ECO:0000313" key="2">
    <source>
        <dbReference type="Proteomes" id="UP000236291"/>
    </source>
</evidence>
<sequence>MKHESVSVTQMDVEMHISRRFIRKNAIAKPCPTPMQPQLQLSKSHGQPLTDPTAYRRLIERLLYLTHTRSEIAYSISKLSLLDSPTNEHASWFTCLEIAYSTVVSRSSSEAKYRALALATCEVQWLPYLLKDFHIDHSSPIIIYCDNKSALHIAANPVFHERTKHIEIDCHIVRDKIQAGILHLLPVTSKEQIADMMTKSLDPRPFNTLLTKLGVIDIYSSLRGTVKDSEQTQLLEEQVN</sequence>
<organism evidence="1 2">
    <name type="scientific">Trifolium pratense</name>
    <name type="common">Red clover</name>
    <dbReference type="NCBI Taxonomy" id="57577"/>
    <lineage>
        <taxon>Eukaryota</taxon>
        <taxon>Viridiplantae</taxon>
        <taxon>Streptophyta</taxon>
        <taxon>Embryophyta</taxon>
        <taxon>Tracheophyta</taxon>
        <taxon>Spermatophyta</taxon>
        <taxon>Magnoliopsida</taxon>
        <taxon>eudicotyledons</taxon>
        <taxon>Gunneridae</taxon>
        <taxon>Pentapetalae</taxon>
        <taxon>rosids</taxon>
        <taxon>fabids</taxon>
        <taxon>Fabales</taxon>
        <taxon>Fabaceae</taxon>
        <taxon>Papilionoideae</taxon>
        <taxon>50 kb inversion clade</taxon>
        <taxon>NPAAA clade</taxon>
        <taxon>Hologalegina</taxon>
        <taxon>IRL clade</taxon>
        <taxon>Trifolieae</taxon>
        <taxon>Trifolium</taxon>
    </lineage>
</organism>
<dbReference type="PANTHER" id="PTHR11439:SF498">
    <property type="entry name" value="DNAK FAMILY PROTEIN"/>
    <property type="match status" value="1"/>
</dbReference>
<evidence type="ECO:0008006" key="3">
    <source>
        <dbReference type="Google" id="ProtNLM"/>
    </source>
</evidence>